<evidence type="ECO:0000256" key="4">
    <source>
        <dbReference type="ARBA" id="ARBA00023295"/>
    </source>
</evidence>
<comment type="caution">
    <text evidence="8">The sequence shown here is derived from an EMBL/GenBank/DDBJ whole genome shotgun (WGS) entry which is preliminary data.</text>
</comment>
<dbReference type="InterPro" id="IPR006710">
    <property type="entry name" value="Glyco_hydro_43"/>
</dbReference>
<gene>
    <name evidence="8" type="ORF">GCM10010390_87490</name>
</gene>
<evidence type="ECO:0000256" key="7">
    <source>
        <dbReference type="SAM" id="SignalP"/>
    </source>
</evidence>
<dbReference type="PANTHER" id="PTHR43817:SF1">
    <property type="entry name" value="HYDROLASE, FAMILY 43, PUTATIVE (AFU_ORTHOLOGUE AFUA_3G01660)-RELATED"/>
    <property type="match status" value="1"/>
</dbReference>
<dbReference type="InterPro" id="IPR006311">
    <property type="entry name" value="TAT_signal"/>
</dbReference>
<dbReference type="PANTHER" id="PTHR43817">
    <property type="entry name" value="GLYCOSYL HYDROLASE"/>
    <property type="match status" value="1"/>
</dbReference>
<accession>A0ABP3PMM2</accession>
<dbReference type="CDD" id="cd18817">
    <property type="entry name" value="GH43f_LbAraf43-like"/>
    <property type="match status" value="1"/>
</dbReference>
<evidence type="ECO:0000256" key="1">
    <source>
        <dbReference type="ARBA" id="ARBA00009865"/>
    </source>
</evidence>
<sequence>MSHSAEHPPSRRRVVMGALALGAAAGAPGIAQAATPSAPRAAAEAPSYANPLVRRRADPHILKHTDGYYYFTATVPEYDRIVLRRSRTIGGLATAAESVIWKKHTSGDMGAHIWAPEIHFIDGKWYIYFASAPANDVWKIRMWVLENTGANPLAGTWAERGRIVTPIDSFSLDASTFTHQGTRYLVWAQSNPDVGNNSSIYLARMANPWSITGPQVEISRPTYDWETRGFKVNEGPSVLQRNGHLFLTYSASATDANYCMGLLTASAGSDLLAAASWKKSPRPVFTSDDTTKQYGPGHNSFTVAEDGHTDLLVYHARQYKDITGDPLNDPNRHTRVQALGWKADGTPDFGVPVADAPARVPRHRRLGGLGKPARGTGAGAPGQRRLADLLRRLHRAEVLLQRQPRRLPDLDPDPGVARAHRIRPPLHRPQGDRVIRGCPWTRWAIPPRCT</sequence>
<keyword evidence="2 7" id="KW-0732">Signal</keyword>
<dbReference type="InterPro" id="IPR023296">
    <property type="entry name" value="Glyco_hydro_beta-prop_sf"/>
</dbReference>
<dbReference type="PROSITE" id="PS51318">
    <property type="entry name" value="TAT"/>
    <property type="match status" value="1"/>
</dbReference>
<reference evidence="9" key="1">
    <citation type="journal article" date="2019" name="Int. J. Syst. Evol. Microbiol.">
        <title>The Global Catalogue of Microorganisms (GCM) 10K type strain sequencing project: providing services to taxonomists for standard genome sequencing and annotation.</title>
        <authorList>
            <consortium name="The Broad Institute Genomics Platform"/>
            <consortium name="The Broad Institute Genome Sequencing Center for Infectious Disease"/>
            <person name="Wu L."/>
            <person name="Ma J."/>
        </authorList>
    </citation>
    <scope>NUCLEOTIDE SEQUENCE [LARGE SCALE GENOMIC DNA]</scope>
    <source>
        <strain evidence="9">JCM 5052</strain>
    </source>
</reference>
<comment type="similarity">
    <text evidence="1 5">Belongs to the glycosyl hydrolase 43 family.</text>
</comment>
<evidence type="ECO:0000256" key="2">
    <source>
        <dbReference type="ARBA" id="ARBA00022729"/>
    </source>
</evidence>
<evidence type="ECO:0000256" key="6">
    <source>
        <dbReference type="SAM" id="MobiDB-lite"/>
    </source>
</evidence>
<keyword evidence="3 5" id="KW-0378">Hydrolase</keyword>
<feature type="chain" id="PRO_5046649882" evidence="7">
    <location>
        <begin position="34"/>
        <end position="450"/>
    </location>
</feature>
<proteinExistence type="inferred from homology"/>
<evidence type="ECO:0000313" key="8">
    <source>
        <dbReference type="EMBL" id="GAA0570758.1"/>
    </source>
</evidence>
<evidence type="ECO:0000256" key="5">
    <source>
        <dbReference type="RuleBase" id="RU361187"/>
    </source>
</evidence>
<feature type="region of interest" description="Disordered" evidence="6">
    <location>
        <begin position="363"/>
        <end position="382"/>
    </location>
</feature>
<name>A0ABP3PMM2_9ACTN</name>
<protein>
    <submittedName>
        <fullName evidence="8">Uncharacterized protein</fullName>
    </submittedName>
</protein>
<evidence type="ECO:0000256" key="3">
    <source>
        <dbReference type="ARBA" id="ARBA00022801"/>
    </source>
</evidence>
<evidence type="ECO:0000313" key="9">
    <source>
        <dbReference type="Proteomes" id="UP001501576"/>
    </source>
</evidence>
<dbReference type="Proteomes" id="UP001501576">
    <property type="component" value="Unassembled WGS sequence"/>
</dbReference>
<dbReference type="Gene3D" id="2.115.10.20">
    <property type="entry name" value="Glycosyl hydrolase domain, family 43"/>
    <property type="match status" value="1"/>
</dbReference>
<keyword evidence="9" id="KW-1185">Reference proteome</keyword>
<dbReference type="Pfam" id="PF04616">
    <property type="entry name" value="Glyco_hydro_43"/>
    <property type="match status" value="1"/>
</dbReference>
<feature type="signal peptide" evidence="7">
    <location>
        <begin position="1"/>
        <end position="33"/>
    </location>
</feature>
<keyword evidence="4 5" id="KW-0326">Glycosidase</keyword>
<organism evidence="8 9">
    <name type="scientific">Streptomyces mordarskii</name>
    <dbReference type="NCBI Taxonomy" id="1226758"/>
    <lineage>
        <taxon>Bacteria</taxon>
        <taxon>Bacillati</taxon>
        <taxon>Actinomycetota</taxon>
        <taxon>Actinomycetes</taxon>
        <taxon>Kitasatosporales</taxon>
        <taxon>Streptomycetaceae</taxon>
        <taxon>Streptomyces</taxon>
    </lineage>
</organism>
<dbReference type="EMBL" id="BAAABZ010000085">
    <property type="protein sequence ID" value="GAA0570758.1"/>
    <property type="molecule type" value="Genomic_DNA"/>
</dbReference>
<dbReference type="SUPFAM" id="SSF75005">
    <property type="entry name" value="Arabinanase/levansucrase/invertase"/>
    <property type="match status" value="1"/>
</dbReference>